<evidence type="ECO:0000313" key="4">
    <source>
        <dbReference type="Proteomes" id="UP001231189"/>
    </source>
</evidence>
<dbReference type="InterPro" id="IPR036915">
    <property type="entry name" value="Cyclin-like_sf"/>
</dbReference>
<dbReference type="Gene3D" id="1.10.472.170">
    <property type="match status" value="1"/>
</dbReference>
<comment type="caution">
    <text evidence="3">The sequence shown here is derived from an EMBL/GenBank/DDBJ whole genome shotgun (WGS) entry which is preliminary data.</text>
</comment>
<dbReference type="PRINTS" id="PR00685">
    <property type="entry name" value="TIFACTORIIB"/>
</dbReference>
<proteinExistence type="predicted"/>
<name>A0AAD8RP81_LOLMU</name>
<dbReference type="EMBL" id="JAUUTY010000005">
    <property type="protein sequence ID" value="KAK1628480.1"/>
    <property type="molecule type" value="Genomic_DNA"/>
</dbReference>
<protein>
    <submittedName>
        <fullName evidence="3">Uncharacterized protein</fullName>
    </submittedName>
</protein>
<dbReference type="PANTHER" id="PTHR48428:SF1">
    <property type="entry name" value="PLANT-SPECIFIC TFIIB-RELATED PROTEIN PTF2"/>
    <property type="match status" value="1"/>
</dbReference>
<evidence type="ECO:0000313" key="3">
    <source>
        <dbReference type="EMBL" id="KAK1628480.1"/>
    </source>
</evidence>
<accession>A0AAD8RP81</accession>
<dbReference type="Proteomes" id="UP001231189">
    <property type="component" value="Unassembled WGS sequence"/>
</dbReference>
<dbReference type="CDD" id="cd00043">
    <property type="entry name" value="CYCLIN_SF"/>
    <property type="match status" value="1"/>
</dbReference>
<keyword evidence="4" id="KW-1185">Reference proteome</keyword>
<dbReference type="Gene3D" id="1.10.472.10">
    <property type="entry name" value="Cyclin-like"/>
    <property type="match status" value="1"/>
</dbReference>
<dbReference type="SUPFAM" id="SSF57783">
    <property type="entry name" value="Zinc beta-ribbon"/>
    <property type="match status" value="1"/>
</dbReference>
<dbReference type="PANTHER" id="PTHR48428">
    <property type="entry name" value="PLANT-SPECIFIC TFIIB-RELATED PROTEIN PTF2"/>
    <property type="match status" value="1"/>
</dbReference>
<dbReference type="GO" id="GO:0070897">
    <property type="term" value="P:transcription preinitiation complex assembly"/>
    <property type="evidence" value="ECO:0007669"/>
    <property type="project" value="InterPro"/>
</dbReference>
<organism evidence="3 4">
    <name type="scientific">Lolium multiflorum</name>
    <name type="common">Italian ryegrass</name>
    <name type="synonym">Lolium perenne subsp. multiflorum</name>
    <dbReference type="NCBI Taxonomy" id="4521"/>
    <lineage>
        <taxon>Eukaryota</taxon>
        <taxon>Viridiplantae</taxon>
        <taxon>Streptophyta</taxon>
        <taxon>Embryophyta</taxon>
        <taxon>Tracheophyta</taxon>
        <taxon>Spermatophyta</taxon>
        <taxon>Magnoliopsida</taxon>
        <taxon>Liliopsida</taxon>
        <taxon>Poales</taxon>
        <taxon>Poaceae</taxon>
        <taxon>BOP clade</taxon>
        <taxon>Pooideae</taxon>
        <taxon>Poodae</taxon>
        <taxon>Poeae</taxon>
        <taxon>Poeae Chloroplast Group 2 (Poeae type)</taxon>
        <taxon>Loliodinae</taxon>
        <taxon>Loliinae</taxon>
        <taxon>Lolium</taxon>
    </lineage>
</organism>
<dbReference type="AlphaFoldDB" id="A0AAD8RP81"/>
<evidence type="ECO:0000256" key="2">
    <source>
        <dbReference type="ARBA" id="ARBA00023163"/>
    </source>
</evidence>
<dbReference type="SUPFAM" id="SSF47954">
    <property type="entry name" value="Cyclin-like"/>
    <property type="match status" value="2"/>
</dbReference>
<sequence length="549" mass="60702">MHSTCRSCGEGPVVPDPVSGVLVCTTCGLVHDAGAYEFVHSARFTEGGELDRAAATTVHHSSQSPYLDNKLYAASAVITSMAARFSLSASRVEDVLHIAQSATDRNLACPGTAFLPALAGACIFIVARSHSLPISLAEAAQAAGCTTFALADLAYRIASRLSLPPLLSFDYSAALERAVQLSSKLTGDKKVAILSQARFLLRCASKWSLTTGRHPLPLVASVIALAAQLKGFTSVSVEDIALEISAVPRTCRLRYKELVAALVRAAHKLLPWGSDVNAKNLLPSAPMLLYLMEMQSQSAQSQLFQESLRPDIASIVNMYSSVDDDETKYLQTDPFDFDFKTYGQELKEPQDLNIFEGCMSDTYQNVLKRIAQLKELGNFGKVPSRRKRWKTDWELEPWDNARTKNKPLEDEAEIDIGYDAPPPSFTAGIDLQKRRRARIEAAKCRISEIRKAPATRIANAIDSPSHLGHKHVCPPQKNIRRRKRRDDKDHLTEISNTTDCVKKRKKRDSCNGIDWEDCVIELLLLHGANEEEIEQGQYKRLLDLHVFSA</sequence>
<keyword evidence="2" id="KW-0804">Transcription</keyword>
<evidence type="ECO:0000256" key="1">
    <source>
        <dbReference type="ARBA" id="ARBA00023015"/>
    </source>
</evidence>
<dbReference type="InterPro" id="IPR000812">
    <property type="entry name" value="TFIIB"/>
</dbReference>
<keyword evidence="1" id="KW-0805">Transcription regulation</keyword>
<dbReference type="InterPro" id="IPR053340">
    <property type="entry name" value="PTF2"/>
</dbReference>
<reference evidence="3" key="1">
    <citation type="submission" date="2023-07" db="EMBL/GenBank/DDBJ databases">
        <title>A chromosome-level genome assembly of Lolium multiflorum.</title>
        <authorList>
            <person name="Chen Y."/>
            <person name="Copetti D."/>
            <person name="Kolliker R."/>
            <person name="Studer B."/>
        </authorList>
    </citation>
    <scope>NUCLEOTIDE SEQUENCE</scope>
    <source>
        <strain evidence="3">02402/16</strain>
        <tissue evidence="3">Leaf</tissue>
    </source>
</reference>
<gene>
    <name evidence="3" type="ORF">QYE76_002795</name>
</gene>